<protein>
    <submittedName>
        <fullName evidence="1">Uncharacterized protein</fullName>
    </submittedName>
</protein>
<organism evidence="1 2">
    <name type="scientific">Streptomyces griseoloalbus</name>
    <dbReference type="NCBI Taxonomy" id="67303"/>
    <lineage>
        <taxon>Bacteria</taxon>
        <taxon>Bacillati</taxon>
        <taxon>Actinomycetota</taxon>
        <taxon>Actinomycetes</taxon>
        <taxon>Kitasatosporales</taxon>
        <taxon>Streptomycetaceae</taxon>
        <taxon>Streptomyces</taxon>
    </lineage>
</organism>
<evidence type="ECO:0000313" key="1">
    <source>
        <dbReference type="EMBL" id="MBB5126219.1"/>
    </source>
</evidence>
<proteinExistence type="predicted"/>
<accession>A0A7W8BMQ5</accession>
<dbReference type="AlphaFoldDB" id="A0A7W8BMQ5"/>
<gene>
    <name evidence="1" type="ORF">FHS32_002956</name>
</gene>
<evidence type="ECO:0000313" key="2">
    <source>
        <dbReference type="Proteomes" id="UP000568022"/>
    </source>
</evidence>
<name>A0A7W8BMQ5_9ACTN</name>
<comment type="caution">
    <text evidence="1">The sequence shown here is derived from an EMBL/GenBank/DDBJ whole genome shotgun (WGS) entry which is preliminary data.</text>
</comment>
<dbReference type="Proteomes" id="UP000568022">
    <property type="component" value="Unassembled WGS sequence"/>
</dbReference>
<sequence>MSIPVRELDAFWEEMANRNRKAPEEDEQIL</sequence>
<reference evidence="1 2" key="1">
    <citation type="submission" date="2020-08" db="EMBL/GenBank/DDBJ databases">
        <title>Genomic Encyclopedia of Type Strains, Phase III (KMG-III): the genomes of soil and plant-associated and newly described type strains.</title>
        <authorList>
            <person name="Whitman W."/>
        </authorList>
    </citation>
    <scope>NUCLEOTIDE SEQUENCE [LARGE SCALE GENOMIC DNA]</scope>
    <source>
        <strain evidence="1 2">CECT 3226</strain>
    </source>
</reference>
<keyword evidence="2" id="KW-1185">Reference proteome</keyword>
<dbReference type="EMBL" id="JACHJE010000006">
    <property type="protein sequence ID" value="MBB5126219.1"/>
    <property type="molecule type" value="Genomic_DNA"/>
</dbReference>